<proteinExistence type="predicted"/>
<feature type="region of interest" description="Disordered" evidence="1">
    <location>
        <begin position="498"/>
        <end position="521"/>
    </location>
</feature>
<feature type="region of interest" description="Disordered" evidence="1">
    <location>
        <begin position="98"/>
        <end position="173"/>
    </location>
</feature>
<feature type="region of interest" description="Disordered" evidence="1">
    <location>
        <begin position="188"/>
        <end position="217"/>
    </location>
</feature>
<feature type="compositionally biased region" description="Low complexity" evidence="1">
    <location>
        <begin position="249"/>
        <end position="264"/>
    </location>
</feature>
<comment type="caution">
    <text evidence="2">The sequence shown here is derived from an EMBL/GenBank/DDBJ whole genome shotgun (WGS) entry which is preliminary data.</text>
</comment>
<sequence>MGGRHWSAEEEAYFWNTIIPKSPKRQGIKRNDPEMSWEELAAEMNSVFEGPERRRVYTGQGIFEHWFLNVQKGSVSKNARRYVDPYVAQMVEDGAGRTGLGFAKKQGPRAPRRAPVKQTTAQKKARLRPAQRNTLRTLSGTVNEEVAEAARPNTPGAVGNSSTLNPSTADEDDDVRDAEVGEDALFVGDGTPVESWDSTPTANASVSHNLSNNSTGSARTIKNAHRLPQAAFAPANLVAQSTTHVESAASAAAITPAPHSTSSSRLSQAPQLISDSVEGAWDYSHYQSMASVGDVWDYQLATYTDEPSDRLQAASSRVSQAPQTIPSHTTDRSTNSTGGNWDSEAMSFTGMPSNYPMGRVNSSGTSQQTVSLGAPSIVNPSNFIYGRNQSGHGQRSNGQCGNNQRDNGQRNNGQSDNGQHGHGQRGSGHLNYGQHGYGYGYGQRDNGHRSYGTAASNFTATSHPSAASNATYDWRANPPLGLGDTGENSAILGATAEHAASGQTPAASYNPGEQRHWDMGD</sequence>
<reference evidence="2" key="1">
    <citation type="submission" date="2023-06" db="EMBL/GenBank/DDBJ databases">
        <title>Genome-scale phylogeny and comparative genomics of the fungal order Sordariales.</title>
        <authorList>
            <consortium name="Lawrence Berkeley National Laboratory"/>
            <person name="Hensen N."/>
            <person name="Bonometti L."/>
            <person name="Westerberg I."/>
            <person name="Brannstrom I.O."/>
            <person name="Guillou S."/>
            <person name="Cros-Aarteil S."/>
            <person name="Calhoun S."/>
            <person name="Haridas S."/>
            <person name="Kuo A."/>
            <person name="Mondo S."/>
            <person name="Pangilinan J."/>
            <person name="Riley R."/>
            <person name="LaButti K."/>
            <person name="Andreopoulos B."/>
            <person name="Lipzen A."/>
            <person name="Chen C."/>
            <person name="Yanf M."/>
            <person name="Daum C."/>
            <person name="Ng V."/>
            <person name="Clum A."/>
            <person name="Steindorff A."/>
            <person name="Ohm R."/>
            <person name="Martin F."/>
            <person name="Silar P."/>
            <person name="Natvig D."/>
            <person name="Lalanne C."/>
            <person name="Gautier V."/>
            <person name="Ament-velasquez S.L."/>
            <person name="Kruys A."/>
            <person name="Hutchinson M.I."/>
            <person name="Powell A.J."/>
            <person name="Barry K."/>
            <person name="Miller A.N."/>
            <person name="Grigoriev I.V."/>
            <person name="Debuchy R."/>
            <person name="Gladieux P."/>
            <person name="Thoren M.H."/>
            <person name="Johannesson H."/>
        </authorList>
    </citation>
    <scope>NUCLEOTIDE SEQUENCE</scope>
    <source>
        <strain evidence="2">SMH3187-1</strain>
    </source>
</reference>
<feature type="compositionally biased region" description="Basic residues" evidence="1">
    <location>
        <begin position="106"/>
        <end position="115"/>
    </location>
</feature>
<gene>
    <name evidence="2" type="ORF">B0T18DRAFT_426635</name>
</gene>
<feature type="compositionally biased region" description="Polar residues" evidence="1">
    <location>
        <begin position="378"/>
        <end position="396"/>
    </location>
</feature>
<feature type="compositionally biased region" description="Polar residues" evidence="1">
    <location>
        <begin position="360"/>
        <end position="371"/>
    </location>
</feature>
<name>A0AA40F6I0_9PEZI</name>
<evidence type="ECO:0000313" key="2">
    <source>
        <dbReference type="EMBL" id="KAK0752093.1"/>
    </source>
</evidence>
<dbReference type="AlphaFoldDB" id="A0AA40F6I0"/>
<feature type="compositionally biased region" description="Polar residues" evidence="1">
    <location>
        <begin position="313"/>
        <end position="340"/>
    </location>
</feature>
<evidence type="ECO:0000313" key="3">
    <source>
        <dbReference type="Proteomes" id="UP001172155"/>
    </source>
</evidence>
<dbReference type="EMBL" id="JAUKUD010000002">
    <property type="protein sequence ID" value="KAK0752093.1"/>
    <property type="molecule type" value="Genomic_DNA"/>
</dbReference>
<feature type="region of interest" description="Disordered" evidence="1">
    <location>
        <begin position="249"/>
        <end position="269"/>
    </location>
</feature>
<feature type="region of interest" description="Disordered" evidence="1">
    <location>
        <begin position="307"/>
        <end position="456"/>
    </location>
</feature>
<feature type="compositionally biased region" description="Polar residues" evidence="1">
    <location>
        <begin position="159"/>
        <end position="168"/>
    </location>
</feature>
<accession>A0AA40F6I0</accession>
<dbReference type="Proteomes" id="UP001172155">
    <property type="component" value="Unassembled WGS sequence"/>
</dbReference>
<protein>
    <submittedName>
        <fullName evidence="2">Uncharacterized protein</fullName>
    </submittedName>
</protein>
<feature type="compositionally biased region" description="Polar residues" evidence="1">
    <location>
        <begin position="196"/>
        <end position="217"/>
    </location>
</feature>
<feature type="compositionally biased region" description="Low complexity" evidence="1">
    <location>
        <begin position="397"/>
        <end position="414"/>
    </location>
</feature>
<evidence type="ECO:0000256" key="1">
    <source>
        <dbReference type="SAM" id="MobiDB-lite"/>
    </source>
</evidence>
<keyword evidence="3" id="KW-1185">Reference proteome</keyword>
<feature type="compositionally biased region" description="Polar residues" evidence="1">
    <location>
        <begin position="131"/>
        <end position="142"/>
    </location>
</feature>
<organism evidence="2 3">
    <name type="scientific">Schizothecium vesticola</name>
    <dbReference type="NCBI Taxonomy" id="314040"/>
    <lineage>
        <taxon>Eukaryota</taxon>
        <taxon>Fungi</taxon>
        <taxon>Dikarya</taxon>
        <taxon>Ascomycota</taxon>
        <taxon>Pezizomycotina</taxon>
        <taxon>Sordariomycetes</taxon>
        <taxon>Sordariomycetidae</taxon>
        <taxon>Sordariales</taxon>
        <taxon>Schizotheciaceae</taxon>
        <taxon>Schizothecium</taxon>
    </lineage>
</organism>